<evidence type="ECO:0000256" key="7">
    <source>
        <dbReference type="ARBA" id="ARBA00023054"/>
    </source>
</evidence>
<keyword evidence="5" id="KW-0130">Cell adhesion</keyword>
<keyword evidence="8" id="KW-0206">Cytoskeleton</keyword>
<evidence type="ECO:0000313" key="12">
    <source>
        <dbReference type="Proteomes" id="UP000230066"/>
    </source>
</evidence>
<evidence type="ECO:0000256" key="8">
    <source>
        <dbReference type="ARBA" id="ARBA00023212"/>
    </source>
</evidence>
<feature type="region of interest" description="Disordered" evidence="10">
    <location>
        <begin position="577"/>
        <end position="623"/>
    </location>
</feature>
<feature type="compositionally biased region" description="Low complexity" evidence="10">
    <location>
        <begin position="486"/>
        <end position="500"/>
    </location>
</feature>
<dbReference type="AlphaFoldDB" id="A0A4E0S147"/>
<dbReference type="InterPro" id="IPR052300">
    <property type="entry name" value="Adhesion_Centrosome_assoc"/>
</dbReference>
<keyword evidence="6" id="KW-0965">Cell junction</keyword>
<dbReference type="GO" id="GO:0036064">
    <property type="term" value="C:ciliary basal body"/>
    <property type="evidence" value="ECO:0007669"/>
    <property type="project" value="TreeGrafter"/>
</dbReference>
<feature type="compositionally biased region" description="Polar residues" evidence="10">
    <location>
        <begin position="659"/>
        <end position="679"/>
    </location>
</feature>
<dbReference type="GO" id="GO:0034451">
    <property type="term" value="C:centriolar satellite"/>
    <property type="evidence" value="ECO:0007669"/>
    <property type="project" value="TreeGrafter"/>
</dbReference>
<feature type="compositionally biased region" description="Low complexity" evidence="10">
    <location>
        <begin position="269"/>
        <end position="282"/>
    </location>
</feature>
<dbReference type="EMBL" id="JXXN02001706">
    <property type="protein sequence ID" value="THD24240.1"/>
    <property type="molecule type" value="Genomic_DNA"/>
</dbReference>
<feature type="coiled-coil region" evidence="9">
    <location>
        <begin position="99"/>
        <end position="200"/>
    </location>
</feature>
<dbReference type="GO" id="GO:0070161">
    <property type="term" value="C:anchoring junction"/>
    <property type="evidence" value="ECO:0007669"/>
    <property type="project" value="UniProtKB-SubCell"/>
</dbReference>
<evidence type="ECO:0000313" key="11">
    <source>
        <dbReference type="EMBL" id="THD24240.1"/>
    </source>
</evidence>
<gene>
    <name evidence="11" type="ORF">D915_005187</name>
</gene>
<keyword evidence="4" id="KW-0963">Cytoplasm</keyword>
<sequence>MTHIPSLDSVNNVDWNFQHSHSSVFNIGNNITNDTAQLFPIENQSKLEARVRMINTELSSMGFPNMLLVEGGQMNVIVDVLVQNTLRLLDSHMKNLSIKSELDSRLQRVEGDLAQVQKMYRRCQENLAESQNAHAMAKERERRLEQEKKALNNKLKANAEEVRKLQLNIQRHETQAAHERRKLERENVALRERLSSSLSRSTYNANPRSRTNQQHRVTMIGSGLFGSLSSLNVDAEALEATRRGGGAQTGRRLVNSPSLTRVTGKLARRPTVSTSSITSSARSESKSARPWTMYDTAFSAASEDGSQADLYALVVQQLQERQNTLLYENRELRDVVSQMASRLVRFTSFLERTKMQPNDQADLERLDVTKLEDNVQLAGDGFDSLDEATDEDRPLSINRGSSDEDEVSPEDQQPRVSNGVCRRRPSARVNELLLQLPYALVREHLMQRVRQLSRRLWRQLRSIRAPAGSYSPHSPVLNGDSHPDGNTKTNPGTNSPTTSSELDRTTNGSAAPESPEAELAHLRSLVSKYKSRIQEQDVALRHALFSNSRRWTGLGFSDSFEHDPDADQSRRRSSLFKLNNGPFALPRAKSSETTSSTSALPGDGAGDRVPSAPNASPTDVSASKKDVRVEFIRDFKSQHRSITEDRVIEIQHVVRKKQSGYSSDTPNITSANTTFTSSPFPGRTRALSIVDD</sequence>
<feature type="region of interest" description="Disordered" evidence="10">
    <location>
        <begin position="379"/>
        <end position="422"/>
    </location>
</feature>
<dbReference type="InterPro" id="IPR021622">
    <property type="entry name" value="Afadin/alpha-actinin-bd"/>
</dbReference>
<reference evidence="11" key="1">
    <citation type="submission" date="2019-03" db="EMBL/GenBank/DDBJ databases">
        <title>Improved annotation for the trematode Fasciola hepatica.</title>
        <authorList>
            <person name="Choi Y.-J."/>
            <person name="Martin J."/>
            <person name="Mitreva M."/>
        </authorList>
    </citation>
    <scope>NUCLEOTIDE SEQUENCE [LARGE SCALE GENOMIC DNA]</scope>
</reference>
<organism evidence="11 12">
    <name type="scientific">Fasciola hepatica</name>
    <name type="common">Liver fluke</name>
    <dbReference type="NCBI Taxonomy" id="6192"/>
    <lineage>
        <taxon>Eukaryota</taxon>
        <taxon>Metazoa</taxon>
        <taxon>Spiralia</taxon>
        <taxon>Lophotrochozoa</taxon>
        <taxon>Platyhelminthes</taxon>
        <taxon>Trematoda</taxon>
        <taxon>Digenea</taxon>
        <taxon>Plagiorchiida</taxon>
        <taxon>Echinostomata</taxon>
        <taxon>Echinostomatoidea</taxon>
        <taxon>Fasciolidae</taxon>
        <taxon>Fasciola</taxon>
    </lineage>
</organism>
<comment type="similarity">
    <text evidence="3">Belongs to the ADIP family.</text>
</comment>
<proteinExistence type="inferred from homology"/>
<evidence type="ECO:0000256" key="5">
    <source>
        <dbReference type="ARBA" id="ARBA00022889"/>
    </source>
</evidence>
<feature type="region of interest" description="Disordered" evidence="10">
    <location>
        <begin position="467"/>
        <end position="518"/>
    </location>
</feature>
<comment type="caution">
    <text evidence="11">The sequence shown here is derived from an EMBL/GenBank/DDBJ whole genome shotgun (WGS) entry which is preliminary data.</text>
</comment>
<dbReference type="Proteomes" id="UP000230066">
    <property type="component" value="Unassembled WGS sequence"/>
</dbReference>
<feature type="region of interest" description="Disordered" evidence="10">
    <location>
        <begin position="658"/>
        <end position="692"/>
    </location>
</feature>
<comment type="subcellular location">
    <subcellularLocation>
        <location evidence="1">Cell junction</location>
    </subcellularLocation>
    <subcellularLocation>
        <location evidence="2">Cytoplasm</location>
        <location evidence="2">Cytoskeleton</location>
        <location evidence="2">Microtubule organizing center</location>
        <location evidence="2">Centrosome</location>
    </subcellularLocation>
</comment>
<protein>
    <recommendedName>
        <fullName evidence="13">Afadin-and alpha-actinin-binding protein</fullName>
    </recommendedName>
</protein>
<evidence type="ECO:0000256" key="4">
    <source>
        <dbReference type="ARBA" id="ARBA00022490"/>
    </source>
</evidence>
<dbReference type="PANTHER" id="PTHR46507">
    <property type="entry name" value="AFADIN- AND ALPHA-ACTININ-BINDING PROTEIN"/>
    <property type="match status" value="1"/>
</dbReference>
<evidence type="ECO:0000256" key="9">
    <source>
        <dbReference type="SAM" id="Coils"/>
    </source>
</evidence>
<dbReference type="GO" id="GO:0035735">
    <property type="term" value="P:intraciliary transport involved in cilium assembly"/>
    <property type="evidence" value="ECO:0007669"/>
    <property type="project" value="TreeGrafter"/>
</dbReference>
<feature type="region of interest" description="Disordered" evidence="10">
    <location>
        <begin position="260"/>
        <end position="286"/>
    </location>
</feature>
<keyword evidence="7 9" id="KW-0175">Coiled coil</keyword>
<keyword evidence="12" id="KW-1185">Reference proteome</keyword>
<evidence type="ECO:0008006" key="13">
    <source>
        <dbReference type="Google" id="ProtNLM"/>
    </source>
</evidence>
<evidence type="ECO:0000256" key="10">
    <source>
        <dbReference type="SAM" id="MobiDB-lite"/>
    </source>
</evidence>
<evidence type="ECO:0000256" key="3">
    <source>
        <dbReference type="ARBA" id="ARBA00009291"/>
    </source>
</evidence>
<dbReference type="GO" id="GO:0007155">
    <property type="term" value="P:cell adhesion"/>
    <property type="evidence" value="ECO:0007669"/>
    <property type="project" value="UniProtKB-KW"/>
</dbReference>
<name>A0A4E0S147_FASHE</name>
<accession>A0A4E0S147</accession>
<evidence type="ECO:0000256" key="2">
    <source>
        <dbReference type="ARBA" id="ARBA00004300"/>
    </source>
</evidence>
<dbReference type="PANTHER" id="PTHR46507:SF4">
    <property type="entry name" value="SSX FAMILY MEMBER 2 INTERACTING PROTEIN"/>
    <property type="match status" value="1"/>
</dbReference>
<evidence type="ECO:0000256" key="1">
    <source>
        <dbReference type="ARBA" id="ARBA00004282"/>
    </source>
</evidence>
<evidence type="ECO:0000256" key="6">
    <source>
        <dbReference type="ARBA" id="ARBA00022949"/>
    </source>
</evidence>
<dbReference type="Pfam" id="PF11559">
    <property type="entry name" value="ADIP"/>
    <property type="match status" value="1"/>
</dbReference>